<dbReference type="eggNOG" id="ENOG502SCRC">
    <property type="taxonomic scope" value="Eukaryota"/>
</dbReference>
<protein>
    <recommendedName>
        <fullName evidence="1">DUF6589 domain-containing protein</fullName>
    </recommendedName>
</protein>
<dbReference type="RefSeq" id="XP_003889866.1">
    <property type="nucleotide sequence ID" value="XM_003889817.1"/>
</dbReference>
<dbReference type="OrthoDB" id="2506434at2759"/>
<dbReference type="InterPro" id="IPR046496">
    <property type="entry name" value="DUF6589"/>
</dbReference>
<organism evidence="2 3">
    <name type="scientific">Puccinia graminis f. sp. tritici (strain CRL 75-36-700-3 / race SCCL)</name>
    <name type="common">Black stem rust fungus</name>
    <dbReference type="NCBI Taxonomy" id="418459"/>
    <lineage>
        <taxon>Eukaryota</taxon>
        <taxon>Fungi</taxon>
        <taxon>Dikarya</taxon>
        <taxon>Basidiomycota</taxon>
        <taxon>Pucciniomycotina</taxon>
        <taxon>Pucciniomycetes</taxon>
        <taxon>Pucciniales</taxon>
        <taxon>Pucciniaceae</taxon>
        <taxon>Puccinia</taxon>
    </lineage>
</organism>
<dbReference type="AlphaFoldDB" id="H6QRI5"/>
<dbReference type="EMBL" id="DS178283">
    <property type="protein sequence ID" value="EHS63293.1"/>
    <property type="molecule type" value="Genomic_DNA"/>
</dbReference>
<keyword evidence="3" id="KW-1185">Reference proteome</keyword>
<gene>
    <name evidence="2" type="ORF">PGTG_21509</name>
</gene>
<dbReference type="HOGENOM" id="CLU_009176_1_0_1"/>
<dbReference type="Proteomes" id="UP000008783">
    <property type="component" value="Unassembled WGS sequence"/>
</dbReference>
<dbReference type="InParanoid" id="H6QRI5"/>
<accession>H6QRI5</accession>
<name>H6QRI5_PUCGT</name>
<feature type="domain" description="DUF6589" evidence="1">
    <location>
        <begin position="81"/>
        <end position="237"/>
    </location>
</feature>
<reference evidence="3" key="1">
    <citation type="journal article" date="2011" name="Proc. Natl. Acad. Sci. U.S.A.">
        <title>Obligate biotrophy features unraveled by the genomic analysis of rust fungi.</title>
        <authorList>
            <person name="Duplessis S."/>
            <person name="Cuomo C.A."/>
            <person name="Lin Y.-C."/>
            <person name="Aerts A."/>
            <person name="Tisserant E."/>
            <person name="Veneault-Fourrey C."/>
            <person name="Joly D.L."/>
            <person name="Hacquard S."/>
            <person name="Amselem J."/>
            <person name="Cantarel B.L."/>
            <person name="Chiu R."/>
            <person name="Coutinho P.M."/>
            <person name="Feau N."/>
            <person name="Field M."/>
            <person name="Frey P."/>
            <person name="Gelhaye E."/>
            <person name="Goldberg J."/>
            <person name="Grabherr M.G."/>
            <person name="Kodira C.D."/>
            <person name="Kohler A."/>
            <person name="Kuees U."/>
            <person name="Lindquist E.A."/>
            <person name="Lucas S.M."/>
            <person name="Mago R."/>
            <person name="Mauceli E."/>
            <person name="Morin E."/>
            <person name="Murat C."/>
            <person name="Pangilinan J.L."/>
            <person name="Park R."/>
            <person name="Pearson M."/>
            <person name="Quesneville H."/>
            <person name="Rouhier N."/>
            <person name="Sakthikumar S."/>
            <person name="Salamov A.A."/>
            <person name="Schmutz J."/>
            <person name="Selles B."/>
            <person name="Shapiro H."/>
            <person name="Tanguay P."/>
            <person name="Tuskan G.A."/>
            <person name="Henrissat B."/>
            <person name="Van de Peer Y."/>
            <person name="Rouze P."/>
            <person name="Ellis J.G."/>
            <person name="Dodds P.N."/>
            <person name="Schein J.E."/>
            <person name="Zhong S."/>
            <person name="Hamelin R.C."/>
            <person name="Grigoriev I.V."/>
            <person name="Szabo L.J."/>
            <person name="Martin F."/>
        </authorList>
    </citation>
    <scope>NUCLEOTIDE SEQUENCE [LARGE SCALE GENOMIC DNA]</scope>
    <source>
        <strain evidence="3">CRL 75-36-700-3 / race SCCL</strain>
    </source>
</reference>
<dbReference type="VEuPathDB" id="FungiDB:PGTG_21509"/>
<evidence type="ECO:0000259" key="1">
    <source>
        <dbReference type="Pfam" id="PF20231"/>
    </source>
</evidence>
<evidence type="ECO:0000313" key="2">
    <source>
        <dbReference type="EMBL" id="EHS63293.1"/>
    </source>
</evidence>
<dbReference type="GeneID" id="13540685"/>
<sequence length="243" mass="27628">MLKLMEASDNSAEGFGQVVATILNQTGLSPEEFCSRLQLIDGDLGTSKNFNSIRALRTPSKLIMGTENQPINDSPPKIATEEWNATVEACYKKFFSPEARQATSKENCPKLHALLFRLHDFSTVVEANRAMKAGDVGRLMNIWKIWSIMSQALPGLVNYRSYLPRMVLLLQNILPPSLRKYILHTLLISPSGQENHFVAKDYYLELQNYSLKYFYNRTGAGTQVERLREMFSMNMNLPQDGKR</sequence>
<evidence type="ECO:0000313" key="3">
    <source>
        <dbReference type="Proteomes" id="UP000008783"/>
    </source>
</evidence>
<proteinExistence type="predicted"/>
<dbReference type="Pfam" id="PF20231">
    <property type="entry name" value="DUF6589"/>
    <property type="match status" value="1"/>
</dbReference>
<dbReference type="KEGG" id="pgr:PGTG_21509"/>